<feature type="transmembrane region" description="Helical" evidence="1">
    <location>
        <begin position="7"/>
        <end position="24"/>
    </location>
</feature>
<evidence type="ECO:0000313" key="3">
    <source>
        <dbReference type="Proteomes" id="UP000712157"/>
    </source>
</evidence>
<sequence length="536" mass="60023">MKKPTKVILALLALLIIGFIYYYVTLPAINIHAGGFWTFLIVLLAVLVGFYILSRLKKGENIKDVKQNKLFKIGIGAILLVVVVYLIGSLLSSPIVNAKKYQKLLTVKDGEFTEDIDQVSFDQIPLLDRDSATLLGNRKMGSLVEMVSQFEVSPLYTQINYKGRPVRVSPLQYASPIKWLTNRKEGIPAYMMIDMANQDTECVKLENGIKYSPSEYFNRNIYRHLRFNYPTYIFDEISFELDEEGTPYWVCPVKKYSIGLFGGQVIGRVVLCNAITGETMDYPIEDVPSWIDRAYSADLLVQLFDYYGTLKHGYFNSILGQKDCLQTTNGYNFIAQDDDVWVYTGVTSVTADQSNVGFVLMNQRTMETKFYKIEGAVEVSAMSSAEGQVQNLGYRATFPLLLNIANEPTYFIALKDDAGLVKKYAMVNVQKYQLVAIGDTVQQCEKQYITLLNTSGISAEATAAATQSKTGVIAKIAQGVIEGNSHYYLMLEGSDEIFDVSVVEFLDIIRYNVGDRITIEYTPGANANIALGISKE</sequence>
<keyword evidence="1" id="KW-0812">Transmembrane</keyword>
<dbReference type="RefSeq" id="WP_158348629.1">
    <property type="nucleotide sequence ID" value="NZ_JAHQCW010000036.1"/>
</dbReference>
<gene>
    <name evidence="2" type="ORF">KTH89_18460</name>
</gene>
<protein>
    <submittedName>
        <fullName evidence="2">CvpA family protein</fullName>
    </submittedName>
</protein>
<accession>A0A949NHN0</accession>
<dbReference type="AlphaFoldDB" id="A0A949NHN0"/>
<name>A0A949NHN0_9FIRM</name>
<keyword evidence="1" id="KW-0472">Membrane</keyword>
<dbReference type="EMBL" id="JAHQCW010000036">
    <property type="protein sequence ID" value="MBU9738528.1"/>
    <property type="molecule type" value="Genomic_DNA"/>
</dbReference>
<evidence type="ECO:0000256" key="1">
    <source>
        <dbReference type="SAM" id="Phobius"/>
    </source>
</evidence>
<organism evidence="2 3">
    <name type="scientific">Diplocloster agilis</name>
    <dbReference type="NCBI Taxonomy" id="2850323"/>
    <lineage>
        <taxon>Bacteria</taxon>
        <taxon>Bacillati</taxon>
        <taxon>Bacillota</taxon>
        <taxon>Clostridia</taxon>
        <taxon>Lachnospirales</taxon>
        <taxon>Lachnospiraceae</taxon>
        <taxon>Diplocloster</taxon>
    </lineage>
</organism>
<comment type="caution">
    <text evidence="2">The sequence shown here is derived from an EMBL/GenBank/DDBJ whole genome shotgun (WGS) entry which is preliminary data.</text>
</comment>
<reference evidence="2" key="1">
    <citation type="submission" date="2021-06" db="EMBL/GenBank/DDBJ databases">
        <title>Description of novel taxa of the family Lachnospiraceae.</title>
        <authorList>
            <person name="Chaplin A.V."/>
            <person name="Sokolova S.R."/>
            <person name="Pikina A.P."/>
            <person name="Korzhanova M."/>
            <person name="Belova V."/>
            <person name="Korostin D."/>
            <person name="Efimov B.A."/>
        </authorList>
    </citation>
    <scope>NUCLEOTIDE SEQUENCE</scope>
    <source>
        <strain evidence="2">ASD5720</strain>
    </source>
</reference>
<feature type="transmembrane region" description="Helical" evidence="1">
    <location>
        <begin position="73"/>
        <end position="96"/>
    </location>
</feature>
<evidence type="ECO:0000313" key="2">
    <source>
        <dbReference type="EMBL" id="MBU9738528.1"/>
    </source>
</evidence>
<keyword evidence="1" id="KW-1133">Transmembrane helix</keyword>
<proteinExistence type="predicted"/>
<feature type="transmembrane region" description="Helical" evidence="1">
    <location>
        <begin position="36"/>
        <end position="53"/>
    </location>
</feature>
<dbReference type="Proteomes" id="UP000712157">
    <property type="component" value="Unassembled WGS sequence"/>
</dbReference>
<keyword evidence="3" id="KW-1185">Reference proteome</keyword>